<dbReference type="InterPro" id="IPR019734">
    <property type="entry name" value="TPR_rpt"/>
</dbReference>
<evidence type="ECO:0000256" key="3">
    <source>
        <dbReference type="SAM" id="SignalP"/>
    </source>
</evidence>
<sequence>MLKRLAFVFVICLPALAFAQDKEIDLANEYYSNGEYEKAISIYSNITKERQFVFTVHKNYLDALLKLEKFDETEKYLKRQLRNFPNESLFQVDYGVFLIMRGKKEEAEKHFAAYIETLKKDDAQIRYAARNFINANLYDYAEQLYLAGRKNGNDKFTYELASLYAMAGKTDMMITEYLDILKDDEEQLEYIENIMQARMREEEDFAKIEPVIFKFIQRYPDKVVYNEMLVWFYVQMKNFSKAFFQAKSVDKRKKLEGSGIYDIGNLAMENKDYENAIKIFEFLVERYRKESIYVMARRQLVKAKEELVKNTFPVDIEKIKSLVKDYQQIIGELGLVDYTAEAARSMALLQAFYLNNKDTAIKVFEEIINKPTIRKDFTDQVKLDLGDIYLLKNEPWESTLLYSQVEKRQKEKDLGHLAKLKNAKLSYYKGDFELAKENLDVLKLATSREIANDAMQLSLLIGDNIALDTTEAALKEYASIDLLVFQGQLENALERYKAMQKQFSYHPIVDEILWAKANIYLKLGKFEQAIDELTKIIEEHNDDIWADDANFLIAKIYDENLKNKDKAMEYYQKQLTDYQGSIYSLEARKRYRQLRGDNVN</sequence>
<dbReference type="RefSeq" id="WP_091543707.1">
    <property type="nucleotide sequence ID" value="NZ_FONY01000012.1"/>
</dbReference>
<dbReference type="InterPro" id="IPR011990">
    <property type="entry name" value="TPR-like_helical_dom_sf"/>
</dbReference>
<dbReference type="Gene3D" id="1.25.40.10">
    <property type="entry name" value="Tetratricopeptide repeat domain"/>
    <property type="match status" value="3"/>
</dbReference>
<accession>A0A1I2F376</accession>
<dbReference type="Proteomes" id="UP000199513">
    <property type="component" value="Unassembled WGS sequence"/>
</dbReference>
<evidence type="ECO:0000313" key="4">
    <source>
        <dbReference type="EMBL" id="SFE99158.1"/>
    </source>
</evidence>
<evidence type="ECO:0000313" key="5">
    <source>
        <dbReference type="Proteomes" id="UP000199513"/>
    </source>
</evidence>
<gene>
    <name evidence="4" type="ORF">SAMN04488541_101234</name>
</gene>
<name>A0A1I2F376_9BACT</name>
<proteinExistence type="predicted"/>
<dbReference type="AlphaFoldDB" id="A0A1I2F376"/>
<dbReference type="PROSITE" id="PS50005">
    <property type="entry name" value="TPR"/>
    <property type="match status" value="1"/>
</dbReference>
<feature type="coiled-coil region" evidence="2">
    <location>
        <begin position="482"/>
        <end position="543"/>
    </location>
</feature>
<organism evidence="4 5">
    <name type="scientific">Thermoflexibacter ruber</name>
    <dbReference type="NCBI Taxonomy" id="1003"/>
    <lineage>
        <taxon>Bacteria</taxon>
        <taxon>Pseudomonadati</taxon>
        <taxon>Bacteroidota</taxon>
        <taxon>Cytophagia</taxon>
        <taxon>Cytophagales</taxon>
        <taxon>Thermoflexibacteraceae</taxon>
        <taxon>Thermoflexibacter</taxon>
    </lineage>
</organism>
<dbReference type="Pfam" id="PF13181">
    <property type="entry name" value="TPR_8"/>
    <property type="match status" value="1"/>
</dbReference>
<protein>
    <submittedName>
        <fullName evidence="4">Tetratricopeptide repeat-containing protein</fullName>
    </submittedName>
</protein>
<feature type="signal peptide" evidence="3">
    <location>
        <begin position="1"/>
        <end position="19"/>
    </location>
</feature>
<dbReference type="Pfam" id="PF13432">
    <property type="entry name" value="TPR_16"/>
    <property type="match status" value="2"/>
</dbReference>
<keyword evidence="3" id="KW-0732">Signal</keyword>
<keyword evidence="1" id="KW-0802">TPR repeat</keyword>
<feature type="chain" id="PRO_5011441225" evidence="3">
    <location>
        <begin position="20"/>
        <end position="600"/>
    </location>
</feature>
<keyword evidence="2" id="KW-0175">Coiled coil</keyword>
<evidence type="ECO:0000256" key="1">
    <source>
        <dbReference type="PROSITE-ProRule" id="PRU00339"/>
    </source>
</evidence>
<dbReference type="SMART" id="SM00028">
    <property type="entry name" value="TPR"/>
    <property type="match status" value="4"/>
</dbReference>
<dbReference type="SUPFAM" id="SSF48452">
    <property type="entry name" value="TPR-like"/>
    <property type="match status" value="2"/>
</dbReference>
<evidence type="ECO:0000256" key="2">
    <source>
        <dbReference type="SAM" id="Coils"/>
    </source>
</evidence>
<dbReference type="EMBL" id="FONY01000012">
    <property type="protein sequence ID" value="SFE99158.1"/>
    <property type="molecule type" value="Genomic_DNA"/>
</dbReference>
<reference evidence="4 5" key="1">
    <citation type="submission" date="2016-10" db="EMBL/GenBank/DDBJ databases">
        <authorList>
            <person name="de Groot N.N."/>
        </authorList>
    </citation>
    <scope>NUCLEOTIDE SEQUENCE [LARGE SCALE GENOMIC DNA]</scope>
    <source>
        <strain>GEY</strain>
        <strain evidence="5">DSM 9560</strain>
    </source>
</reference>
<dbReference type="OrthoDB" id="9763354at2"/>
<dbReference type="STRING" id="1003.SAMN04488541_101234"/>
<feature type="repeat" description="TPR" evidence="1">
    <location>
        <begin position="510"/>
        <end position="543"/>
    </location>
</feature>
<keyword evidence="5" id="KW-1185">Reference proteome</keyword>